<dbReference type="GO" id="GO:0006260">
    <property type="term" value="P:DNA replication"/>
    <property type="evidence" value="ECO:0007669"/>
    <property type="project" value="UniProtKB-KW"/>
</dbReference>
<dbReference type="InterPro" id="IPR004843">
    <property type="entry name" value="Calcineurin-like_PHP"/>
</dbReference>
<dbReference type="GO" id="GO:0008408">
    <property type="term" value="F:3'-5' exonuclease activity"/>
    <property type="evidence" value="ECO:0007669"/>
    <property type="project" value="InterPro"/>
</dbReference>
<keyword evidence="5 7" id="KW-0378">Hydrolase</keyword>
<dbReference type="InterPro" id="IPR026843">
    <property type="entry name" value="SbcD_C"/>
</dbReference>
<evidence type="ECO:0000313" key="10">
    <source>
        <dbReference type="EMBL" id="PPK43925.1"/>
    </source>
</evidence>
<proteinExistence type="inferred from homology"/>
<keyword evidence="7" id="KW-0255">Endonuclease</keyword>
<evidence type="ECO:0000256" key="2">
    <source>
        <dbReference type="ARBA" id="ARBA00011322"/>
    </source>
</evidence>
<name>A0A2S6FUJ5_9CLOT</name>
<dbReference type="NCBIfam" id="TIGR00619">
    <property type="entry name" value="sbcd"/>
    <property type="match status" value="1"/>
</dbReference>
<evidence type="ECO:0000256" key="7">
    <source>
        <dbReference type="RuleBase" id="RU363069"/>
    </source>
</evidence>
<evidence type="ECO:0000256" key="4">
    <source>
        <dbReference type="ARBA" id="ARBA00022722"/>
    </source>
</evidence>
<dbReference type="PANTHER" id="PTHR30337">
    <property type="entry name" value="COMPONENT OF ATP-DEPENDENT DSDNA EXONUCLEASE"/>
    <property type="match status" value="1"/>
</dbReference>
<dbReference type="SUPFAM" id="SSF56300">
    <property type="entry name" value="Metallo-dependent phosphatases"/>
    <property type="match status" value="1"/>
</dbReference>
<dbReference type="GO" id="GO:0006310">
    <property type="term" value="P:DNA recombination"/>
    <property type="evidence" value="ECO:0007669"/>
    <property type="project" value="UniProtKB-KW"/>
</dbReference>
<organism evidence="10 11">
    <name type="scientific">Clostridium algidicarnis DSM 15099</name>
    <dbReference type="NCBI Taxonomy" id="1121295"/>
    <lineage>
        <taxon>Bacteria</taxon>
        <taxon>Bacillati</taxon>
        <taxon>Bacillota</taxon>
        <taxon>Clostridia</taxon>
        <taxon>Eubacteriales</taxon>
        <taxon>Clostridiaceae</taxon>
        <taxon>Clostridium</taxon>
    </lineage>
</organism>
<keyword evidence="4 7" id="KW-0540">Nuclease</keyword>
<keyword evidence="7" id="KW-0233">DNA recombination</keyword>
<dbReference type="OrthoDB" id="9773856at2"/>
<keyword evidence="7" id="KW-0235">DNA replication</keyword>
<comment type="function">
    <text evidence="7">SbcCD cleaves DNA hairpin structures. These structures can inhibit DNA replication and are intermediates in certain DNA recombination reactions. The complex acts as a 3'-&gt;5' double strand exonuclease that can open hairpins. It also has a 5' single-strand endonuclease activity.</text>
</comment>
<dbReference type="PANTHER" id="PTHR30337:SF0">
    <property type="entry name" value="NUCLEASE SBCCD SUBUNIT D"/>
    <property type="match status" value="1"/>
</dbReference>
<dbReference type="Pfam" id="PF00149">
    <property type="entry name" value="Metallophos"/>
    <property type="match status" value="1"/>
</dbReference>
<protein>
    <recommendedName>
        <fullName evidence="3 7">Nuclease SbcCD subunit D</fullName>
    </recommendedName>
</protein>
<comment type="caution">
    <text evidence="10">The sequence shown here is derived from an EMBL/GenBank/DDBJ whole genome shotgun (WGS) entry which is preliminary data.</text>
</comment>
<dbReference type="InterPro" id="IPR050535">
    <property type="entry name" value="DNA_Repair-Maintenance_Comp"/>
</dbReference>
<comment type="similarity">
    <text evidence="1 7">Belongs to the SbcD family.</text>
</comment>
<feature type="domain" description="Calcineurin-like phosphoesterase" evidence="8">
    <location>
        <begin position="1"/>
        <end position="241"/>
    </location>
</feature>
<evidence type="ECO:0000256" key="1">
    <source>
        <dbReference type="ARBA" id="ARBA00010555"/>
    </source>
</evidence>
<dbReference type="InterPro" id="IPR004593">
    <property type="entry name" value="SbcD"/>
</dbReference>
<evidence type="ECO:0000259" key="8">
    <source>
        <dbReference type="Pfam" id="PF00149"/>
    </source>
</evidence>
<evidence type="ECO:0000259" key="9">
    <source>
        <dbReference type="Pfam" id="PF12320"/>
    </source>
</evidence>
<gene>
    <name evidence="7" type="primary">sbcD</name>
    <name evidence="10" type="ORF">BD821_12521</name>
</gene>
<dbReference type="GO" id="GO:0004519">
    <property type="term" value="F:endonuclease activity"/>
    <property type="evidence" value="ECO:0007669"/>
    <property type="project" value="UniProtKB-KW"/>
</dbReference>
<feature type="domain" description="Nuclease SbcCD subunit D C-terminal" evidence="9">
    <location>
        <begin position="291"/>
        <end position="380"/>
    </location>
</feature>
<dbReference type="InterPro" id="IPR041796">
    <property type="entry name" value="Mre11_N"/>
</dbReference>
<evidence type="ECO:0000313" key="11">
    <source>
        <dbReference type="Proteomes" id="UP000239863"/>
    </source>
</evidence>
<dbReference type="AlphaFoldDB" id="A0A2S6FUJ5"/>
<reference evidence="10 11" key="1">
    <citation type="submission" date="2018-02" db="EMBL/GenBank/DDBJ databases">
        <title>Genomic Encyclopedia of Archaeal and Bacterial Type Strains, Phase II (KMG-II): from individual species to whole genera.</title>
        <authorList>
            <person name="Goeker M."/>
        </authorList>
    </citation>
    <scope>NUCLEOTIDE SEQUENCE [LARGE SCALE GENOMIC DNA]</scope>
    <source>
        <strain evidence="10 11">DSM 15099</strain>
    </source>
</reference>
<dbReference type="InterPro" id="IPR029052">
    <property type="entry name" value="Metallo-depent_PP-like"/>
</dbReference>
<accession>A0A2S6FUJ5</accession>
<dbReference type="Gene3D" id="3.60.21.10">
    <property type="match status" value="1"/>
</dbReference>
<dbReference type="Pfam" id="PF12320">
    <property type="entry name" value="SbcD_C"/>
    <property type="match status" value="1"/>
</dbReference>
<evidence type="ECO:0000256" key="5">
    <source>
        <dbReference type="ARBA" id="ARBA00022801"/>
    </source>
</evidence>
<comment type="subunit">
    <text evidence="2 7">Heterodimer of SbcC and SbcD.</text>
</comment>
<sequence length="404" mass="46361">MKIMHTSDWHLGKYLDGIKNSRLEEQEKFLNELISIVEKESIDMIIIAGDIYDNGNPPAKAERLLYESLKKLSNNGKRPIIIIAGNHDNPERLMSISPLALEYGIIIIGTPKNIVEIGRYGVCNVVDSGEGFIEIELNGEKAVIITLAYPSEKRLNEVFIFEDDDNERMVSYSEKIGEIFNNLSKNYREDTINIATSHIFVNGGITSDSERSIELGGSLAVSALNLPKKAQYIALGHLHRPQRVGNTSNAYYAGSPIQYSKSEVNYAKSVYKVEVVPKKEAKVERILLSNYKPIEIWKFESIEEAIEKCKNESNRDCWVYIKVKTDEYINQEYIKLMNEYKKDIIEIIPDIKEREESENPTEDLRERSMKEKFSDFYLKQKGYDISDELLELFLSIVSEDEKED</sequence>
<dbReference type="EMBL" id="PTIS01000025">
    <property type="protein sequence ID" value="PPK43925.1"/>
    <property type="molecule type" value="Genomic_DNA"/>
</dbReference>
<keyword evidence="6 7" id="KW-0269">Exonuclease</keyword>
<dbReference type="Proteomes" id="UP000239863">
    <property type="component" value="Unassembled WGS sequence"/>
</dbReference>
<evidence type="ECO:0000256" key="6">
    <source>
        <dbReference type="ARBA" id="ARBA00022839"/>
    </source>
</evidence>
<dbReference type="RefSeq" id="WP_104410781.1">
    <property type="nucleotide sequence ID" value="NZ_PTIS01000025.1"/>
</dbReference>
<dbReference type="STRING" id="37659.GCA_000703125_01059"/>
<evidence type="ECO:0000256" key="3">
    <source>
        <dbReference type="ARBA" id="ARBA00013365"/>
    </source>
</evidence>
<dbReference type="CDD" id="cd00840">
    <property type="entry name" value="MPP_Mre11_N"/>
    <property type="match status" value="1"/>
</dbReference>